<feature type="non-terminal residue" evidence="1">
    <location>
        <position position="1"/>
    </location>
</feature>
<sequence length="45" mass="5105">MAPGVGEAMAELIVKGETKVPLDWDWYDPHRFERGELRSTAFQIG</sequence>
<accession>A0A7C5K050</accession>
<proteinExistence type="predicted"/>
<evidence type="ECO:0000313" key="1">
    <source>
        <dbReference type="EMBL" id="HHI00133.1"/>
    </source>
</evidence>
<dbReference type="Gene3D" id="3.50.50.60">
    <property type="entry name" value="FAD/NAD(P)-binding domain"/>
    <property type="match status" value="1"/>
</dbReference>
<dbReference type="Proteomes" id="UP000886217">
    <property type="component" value="Unassembled WGS sequence"/>
</dbReference>
<organism evidence="1">
    <name type="scientific">Thermococcus litoralis</name>
    <dbReference type="NCBI Taxonomy" id="2265"/>
    <lineage>
        <taxon>Archaea</taxon>
        <taxon>Methanobacteriati</taxon>
        <taxon>Methanobacteriota</taxon>
        <taxon>Thermococci</taxon>
        <taxon>Thermococcales</taxon>
        <taxon>Thermococcaceae</taxon>
        <taxon>Thermococcus</taxon>
    </lineage>
</organism>
<name>A0A7C5K050_THELI</name>
<protein>
    <submittedName>
        <fullName evidence="1">FAD-binding oxidoreductase</fullName>
    </submittedName>
</protein>
<dbReference type="InterPro" id="IPR036188">
    <property type="entry name" value="FAD/NAD-bd_sf"/>
</dbReference>
<gene>
    <name evidence="1" type="ORF">ENL40_01435</name>
</gene>
<dbReference type="EMBL" id="DRTU01000066">
    <property type="protein sequence ID" value="HHI00133.1"/>
    <property type="molecule type" value="Genomic_DNA"/>
</dbReference>
<reference evidence="1" key="1">
    <citation type="journal article" date="2020" name="mSystems">
        <title>Genome- and Community-Level Interaction Insights into Carbon Utilization and Element Cycling Functions of Hydrothermarchaeota in Hydrothermal Sediment.</title>
        <authorList>
            <person name="Zhou Z."/>
            <person name="Liu Y."/>
            <person name="Xu W."/>
            <person name="Pan J."/>
            <person name="Luo Z.H."/>
            <person name="Li M."/>
        </authorList>
    </citation>
    <scope>NUCLEOTIDE SEQUENCE [LARGE SCALE GENOMIC DNA]</scope>
    <source>
        <strain evidence="1">HyVt-93</strain>
    </source>
</reference>
<dbReference type="AlphaFoldDB" id="A0A7C5K050"/>
<comment type="caution">
    <text evidence="1">The sequence shown here is derived from an EMBL/GenBank/DDBJ whole genome shotgun (WGS) entry which is preliminary data.</text>
</comment>